<accession>A0A8D8AV54</accession>
<organism evidence="2">
    <name type="scientific">Culex pipiens</name>
    <name type="common">House mosquito</name>
    <dbReference type="NCBI Taxonomy" id="7175"/>
    <lineage>
        <taxon>Eukaryota</taxon>
        <taxon>Metazoa</taxon>
        <taxon>Ecdysozoa</taxon>
        <taxon>Arthropoda</taxon>
        <taxon>Hexapoda</taxon>
        <taxon>Insecta</taxon>
        <taxon>Pterygota</taxon>
        <taxon>Neoptera</taxon>
        <taxon>Endopterygota</taxon>
        <taxon>Diptera</taxon>
        <taxon>Nematocera</taxon>
        <taxon>Culicoidea</taxon>
        <taxon>Culicidae</taxon>
        <taxon>Culicinae</taxon>
        <taxon>Culicini</taxon>
        <taxon>Culex</taxon>
        <taxon>Culex</taxon>
    </lineage>
</organism>
<protein>
    <submittedName>
        <fullName evidence="2">(northern house mosquito) hypothetical protein</fullName>
    </submittedName>
</protein>
<feature type="transmembrane region" description="Helical" evidence="1">
    <location>
        <begin position="76"/>
        <end position="94"/>
    </location>
</feature>
<keyword evidence="1" id="KW-0472">Membrane</keyword>
<name>A0A8D8AV54_CULPI</name>
<keyword evidence="1" id="KW-0812">Transmembrane</keyword>
<evidence type="ECO:0000313" key="2">
    <source>
        <dbReference type="EMBL" id="CAG6462770.1"/>
    </source>
</evidence>
<feature type="transmembrane region" description="Helical" evidence="1">
    <location>
        <begin position="129"/>
        <end position="150"/>
    </location>
</feature>
<dbReference type="EMBL" id="HBUE01046178">
    <property type="protein sequence ID" value="CAG6462770.1"/>
    <property type="molecule type" value="Transcribed_RNA"/>
</dbReference>
<dbReference type="EMBL" id="HBUE01046175">
    <property type="protein sequence ID" value="CAG6462767.1"/>
    <property type="molecule type" value="Transcribed_RNA"/>
</dbReference>
<keyword evidence="1" id="KW-1133">Transmembrane helix</keyword>
<dbReference type="EMBL" id="HBUE01046176">
    <property type="protein sequence ID" value="CAG6462768.1"/>
    <property type="molecule type" value="Transcribed_RNA"/>
</dbReference>
<proteinExistence type="predicted"/>
<evidence type="ECO:0000256" key="1">
    <source>
        <dbReference type="SAM" id="Phobius"/>
    </source>
</evidence>
<dbReference type="EMBL" id="HBUE01046180">
    <property type="protein sequence ID" value="CAG6462772.1"/>
    <property type="molecule type" value="Transcribed_RNA"/>
</dbReference>
<reference evidence="2" key="1">
    <citation type="submission" date="2021-05" db="EMBL/GenBank/DDBJ databases">
        <authorList>
            <person name="Alioto T."/>
            <person name="Alioto T."/>
            <person name="Gomez Garrido J."/>
        </authorList>
    </citation>
    <scope>NUCLEOTIDE SEQUENCE</scope>
</reference>
<sequence length="164" mass="18204">MVGFVWNFSHRLKIITMAATAPVATKQNHINFSKNGRPSSAMYRTPCSVEFSKNSFVWYSKLLRNSRNPLNRSDRFLVAFFFASTLVGFFLRAFFELASILFAIGTCHGAPTIKLKISRVVSCSVTKAIACRIVISCGALISLFGAYRAIPILRANGTPETLKK</sequence>
<dbReference type="AlphaFoldDB" id="A0A8D8AV54"/>
<dbReference type="EMBL" id="HBUE01046179">
    <property type="protein sequence ID" value="CAG6462771.1"/>
    <property type="molecule type" value="Transcribed_RNA"/>
</dbReference>
<dbReference type="EMBL" id="HBUE01046177">
    <property type="protein sequence ID" value="CAG6462769.1"/>
    <property type="molecule type" value="Transcribed_RNA"/>
</dbReference>